<dbReference type="Proteomes" id="UP000028042">
    <property type="component" value="Unassembled WGS sequence"/>
</dbReference>
<dbReference type="GO" id="GO:0070967">
    <property type="term" value="F:coenzyme F420 binding"/>
    <property type="evidence" value="ECO:0007669"/>
    <property type="project" value="TreeGrafter"/>
</dbReference>
<dbReference type="InterPro" id="IPR052019">
    <property type="entry name" value="F420H2_bilvrd_red/Heme_oxyg"/>
</dbReference>
<sequence>MSELSNEAVKYIEQSKLGWLITVGGDKKPYIRPMGAFFNEGLDLYFLTAKETEKVKHINENPTVTFYFENPGQPYDTFKSVAVSGEAIEVLEENDEFKKAVEGISIRYPVIKESVENGNIKSSSIYKINANFIKVADYTKLPKELSEDI</sequence>
<dbReference type="PATRIC" id="fig|1262449.3.peg.3002"/>
<dbReference type="SUPFAM" id="SSF50475">
    <property type="entry name" value="FMN-binding split barrel"/>
    <property type="match status" value="1"/>
</dbReference>
<dbReference type="GeneID" id="93075461"/>
<dbReference type="KEGG" id="cpat:CLPA_c33570"/>
<dbReference type="Gene3D" id="2.30.110.10">
    <property type="entry name" value="Electron Transport, Fmn-binding Protein, Chain A"/>
    <property type="match status" value="1"/>
</dbReference>
<dbReference type="eggNOG" id="COG0748">
    <property type="taxonomic scope" value="Bacteria"/>
</dbReference>
<dbReference type="KEGG" id="cpae:CPAST_c33570"/>
<dbReference type="AlphaFoldDB" id="A0A0H3JAC3"/>
<dbReference type="RefSeq" id="WP_003446486.1">
    <property type="nucleotide sequence ID" value="NZ_ANZB01000011.1"/>
</dbReference>
<protein>
    <submittedName>
        <fullName evidence="3">Pyridoxamine 5'-phosphate oxidase</fullName>
    </submittedName>
    <submittedName>
        <fullName evidence="4">Pyridoxamine 5-phosphate oxidase-related FMN-binding protein</fullName>
    </submittedName>
</protein>
<dbReference type="EMBL" id="JPGY02000001">
    <property type="protein sequence ID" value="KRU14564.1"/>
    <property type="molecule type" value="Genomic_DNA"/>
</dbReference>
<dbReference type="PANTHER" id="PTHR35176:SF6">
    <property type="entry name" value="HEME OXYGENASE HI_0854-RELATED"/>
    <property type="match status" value="1"/>
</dbReference>
<dbReference type="Proteomes" id="UP000030905">
    <property type="component" value="Chromosome"/>
</dbReference>
<evidence type="ECO:0000313" key="6">
    <source>
        <dbReference type="Proteomes" id="UP000030905"/>
    </source>
</evidence>
<keyword evidence="6" id="KW-1185">Reference proteome</keyword>
<proteinExistence type="predicted"/>
<dbReference type="EMBL" id="CP009268">
    <property type="protein sequence ID" value="AJA53411.1"/>
    <property type="molecule type" value="Genomic_DNA"/>
</dbReference>
<organism evidence="3 6">
    <name type="scientific">Clostridium pasteurianum DSM 525 = ATCC 6013</name>
    <dbReference type="NCBI Taxonomy" id="1262449"/>
    <lineage>
        <taxon>Bacteria</taxon>
        <taxon>Bacillati</taxon>
        <taxon>Bacillota</taxon>
        <taxon>Clostridia</taxon>
        <taxon>Eubacteriales</taxon>
        <taxon>Clostridiaceae</taxon>
        <taxon>Clostridium</taxon>
    </lineage>
</organism>
<dbReference type="Pfam" id="PF01243">
    <property type="entry name" value="PNPOx_N"/>
    <property type="match status" value="1"/>
</dbReference>
<dbReference type="GO" id="GO:0005829">
    <property type="term" value="C:cytosol"/>
    <property type="evidence" value="ECO:0007669"/>
    <property type="project" value="TreeGrafter"/>
</dbReference>
<dbReference type="GO" id="GO:0016627">
    <property type="term" value="F:oxidoreductase activity, acting on the CH-CH group of donors"/>
    <property type="evidence" value="ECO:0007669"/>
    <property type="project" value="TreeGrafter"/>
</dbReference>
<reference evidence="4 5" key="3">
    <citation type="journal article" name="Genome Announc.">
        <title>Improved Draft Genome Sequence of Clostridium pasteurianum Strain ATCC 6013 (DSM 525) Using a Hybrid Next-Generation Sequencing Approach.</title>
        <authorList>
            <person name="Pyne M.E."/>
            <person name="Utturkar S."/>
            <person name="Brown S.D."/>
            <person name="Moo-Young M."/>
            <person name="Chung D.A."/>
            <person name="Chou C.P."/>
        </authorList>
    </citation>
    <scope>NUCLEOTIDE SEQUENCE [LARGE SCALE GENOMIC DNA]</scope>
    <source>
        <strain evidence="4 5">ATCC 6013</strain>
    </source>
</reference>
<reference evidence="3 6" key="1">
    <citation type="journal article" date="2015" name="Genome Announc.">
        <title>Complete Genome Sequence of the Nitrogen-Fixing and Solvent-Producing Clostridium pasteurianum DSM 525.</title>
        <authorList>
            <person name="Poehlein A."/>
            <person name="Grosse-Honebrink A."/>
            <person name="Zhang Y."/>
            <person name="Minton N.P."/>
            <person name="Daniel R."/>
        </authorList>
    </citation>
    <scope>NUCLEOTIDE SEQUENCE [LARGE SCALE GENOMIC DNA]</scope>
    <source>
        <strain evidence="3">DSM 525</strain>
        <strain evidence="6">DSM 525 / ATCC 6013</strain>
    </source>
</reference>
<evidence type="ECO:0000256" key="1">
    <source>
        <dbReference type="ARBA" id="ARBA00023002"/>
    </source>
</evidence>
<evidence type="ECO:0000313" key="5">
    <source>
        <dbReference type="Proteomes" id="UP000028042"/>
    </source>
</evidence>
<accession>A0A0H3JAC3</accession>
<keyword evidence="1" id="KW-0560">Oxidoreductase</keyword>
<evidence type="ECO:0000259" key="2">
    <source>
        <dbReference type="Pfam" id="PF01243"/>
    </source>
</evidence>
<gene>
    <name evidence="3" type="ORF">CLPA_c33570</name>
    <name evidence="4" type="ORF">CP6013_03823</name>
</gene>
<dbReference type="PANTHER" id="PTHR35176">
    <property type="entry name" value="HEME OXYGENASE HI_0854-RELATED"/>
    <property type="match status" value="1"/>
</dbReference>
<evidence type="ECO:0000313" key="4">
    <source>
        <dbReference type="EMBL" id="KRU14564.1"/>
    </source>
</evidence>
<feature type="domain" description="Pyridoxamine 5'-phosphate oxidase N-terminal" evidence="2">
    <location>
        <begin position="6"/>
        <end position="108"/>
    </location>
</feature>
<dbReference type="InterPro" id="IPR012349">
    <property type="entry name" value="Split_barrel_FMN-bd"/>
</dbReference>
<dbReference type="InterPro" id="IPR011576">
    <property type="entry name" value="Pyridox_Oxase_N"/>
</dbReference>
<evidence type="ECO:0000313" key="3">
    <source>
        <dbReference type="EMBL" id="AJA53411.1"/>
    </source>
</evidence>
<reference evidence="4" key="2">
    <citation type="submission" date="2015-10" db="EMBL/GenBank/DDBJ databases">
        <title>Improved Draft Genome Sequence of Clostridium pasteurianum Strain ATCC 6013 (DSM 525) Using a Hybrid Next-Generation Sequencing Approach.</title>
        <authorList>
            <person name="Pyne M.E."/>
            <person name="Utturkar S.M."/>
            <person name="Brown S.D."/>
            <person name="Moo-Young M."/>
            <person name="Chung D.A."/>
            <person name="Chou P.C."/>
        </authorList>
    </citation>
    <scope>NUCLEOTIDE SEQUENCE</scope>
    <source>
        <strain evidence="4">ATCC 6013</strain>
    </source>
</reference>
<name>A0A0H3JAC3_CLOPA</name>